<name>A0A1A9WKW8_9MUSC</name>
<organism evidence="2 3">
    <name type="scientific">Glossina brevipalpis</name>
    <dbReference type="NCBI Taxonomy" id="37001"/>
    <lineage>
        <taxon>Eukaryota</taxon>
        <taxon>Metazoa</taxon>
        <taxon>Ecdysozoa</taxon>
        <taxon>Arthropoda</taxon>
        <taxon>Hexapoda</taxon>
        <taxon>Insecta</taxon>
        <taxon>Pterygota</taxon>
        <taxon>Neoptera</taxon>
        <taxon>Endopterygota</taxon>
        <taxon>Diptera</taxon>
        <taxon>Brachycera</taxon>
        <taxon>Muscomorpha</taxon>
        <taxon>Hippoboscoidea</taxon>
        <taxon>Glossinidae</taxon>
        <taxon>Glossina</taxon>
    </lineage>
</organism>
<feature type="region of interest" description="Disordered" evidence="1">
    <location>
        <begin position="21"/>
        <end position="61"/>
    </location>
</feature>
<evidence type="ECO:0000256" key="1">
    <source>
        <dbReference type="SAM" id="MobiDB-lite"/>
    </source>
</evidence>
<dbReference type="Proteomes" id="UP000091820">
    <property type="component" value="Unassembled WGS sequence"/>
</dbReference>
<proteinExistence type="predicted"/>
<feature type="compositionally biased region" description="Polar residues" evidence="1">
    <location>
        <begin position="21"/>
        <end position="34"/>
    </location>
</feature>
<keyword evidence="3" id="KW-1185">Reference proteome</keyword>
<accession>A0A1A9WKW8</accession>
<evidence type="ECO:0000313" key="3">
    <source>
        <dbReference type="Proteomes" id="UP000091820"/>
    </source>
</evidence>
<sequence>MSKQQKCQSYVNNISEDQYVSTGSAGDIRNNTFKNRPPIVRQARTSSYDNDNDDNGSNETRKEDLREIFILNKIEKNEITKNETESCERNRIKTDHLACGDQCNSKLMEPTQIKISERFVESDRCVVIKAPKMYSKARETFTAIASETEAHQTEKLHSEEGDNYRKGNKCCGYLFYHHNPVRKITPINEETEQDLIVDNHNVTEKASSVLDCLSIRSCWLTNQEDIEVFHTNTVVTRKAKCTDDCRTCTPPIISVQKQKISTPPIVGTEELKISTLPIVGMKNQKKSSTPPIMVTEKQEKSASLVMACTSPSNIATEEIRKTFKHQEVQTISWSLLKSSQHENISLQSYGSVVINDDNSNNFYLECMERNIAHSRKRSKYRHFYWLLRPFHGKYRKPKKSSAIQAIVYKTYFVKWTKPPETLTNGFGVRRNEAQTVWSSVLRRSRSAIF</sequence>
<reference evidence="3" key="1">
    <citation type="submission" date="2014-03" db="EMBL/GenBank/DDBJ databases">
        <authorList>
            <person name="Aksoy S."/>
            <person name="Warren W."/>
            <person name="Wilson R.K."/>
        </authorList>
    </citation>
    <scope>NUCLEOTIDE SEQUENCE [LARGE SCALE GENOMIC DNA]</scope>
    <source>
        <strain evidence="3">IAEA</strain>
    </source>
</reference>
<reference evidence="2" key="2">
    <citation type="submission" date="2020-05" db="UniProtKB">
        <authorList>
            <consortium name="EnsemblMetazoa"/>
        </authorList>
    </citation>
    <scope>IDENTIFICATION</scope>
    <source>
        <strain evidence="2">IAEA</strain>
    </source>
</reference>
<dbReference type="AlphaFoldDB" id="A0A1A9WKW8"/>
<dbReference type="EnsemblMetazoa" id="GBRI023362-RA">
    <property type="protein sequence ID" value="GBRI023362-PA"/>
    <property type="gene ID" value="GBRI023362"/>
</dbReference>
<evidence type="ECO:0000313" key="2">
    <source>
        <dbReference type="EnsemblMetazoa" id="GBRI023362-PA"/>
    </source>
</evidence>
<protein>
    <submittedName>
        <fullName evidence="2">Uncharacterized protein</fullName>
    </submittedName>
</protein>
<dbReference type="VEuPathDB" id="VectorBase:GBRI023362"/>